<dbReference type="PANTHER" id="PTHR30627">
    <property type="entry name" value="PEPTIDOGLYCAN D,D-TRANSPEPTIDASE"/>
    <property type="match status" value="1"/>
</dbReference>
<keyword evidence="5" id="KW-1133">Transmembrane helix</keyword>
<dbReference type="GO" id="GO:0071555">
    <property type="term" value="P:cell wall organization"/>
    <property type="evidence" value="ECO:0007669"/>
    <property type="project" value="TreeGrafter"/>
</dbReference>
<evidence type="ECO:0000256" key="5">
    <source>
        <dbReference type="SAM" id="Phobius"/>
    </source>
</evidence>
<feature type="domain" description="Penicillin-binding protein transpeptidase" evidence="6">
    <location>
        <begin position="302"/>
        <end position="617"/>
    </location>
</feature>
<feature type="compositionally biased region" description="Basic and acidic residues" evidence="4">
    <location>
        <begin position="500"/>
        <end position="509"/>
    </location>
</feature>
<dbReference type="Proteomes" id="UP000323454">
    <property type="component" value="Unassembled WGS sequence"/>
</dbReference>
<dbReference type="InterPro" id="IPR036138">
    <property type="entry name" value="PBP_dimer_sf"/>
</dbReference>
<dbReference type="AlphaFoldDB" id="A0A5B2X627"/>
<dbReference type="InterPro" id="IPR005311">
    <property type="entry name" value="PBP_dimer"/>
</dbReference>
<comment type="similarity">
    <text evidence="2">Belongs to the transpeptidase family.</text>
</comment>
<proteinExistence type="inferred from homology"/>
<evidence type="ECO:0000256" key="1">
    <source>
        <dbReference type="ARBA" id="ARBA00004370"/>
    </source>
</evidence>
<dbReference type="OrthoDB" id="9789078at2"/>
<name>A0A5B2X627_9PSEU</name>
<dbReference type="SUPFAM" id="SSF56519">
    <property type="entry name" value="Penicillin binding protein dimerisation domain"/>
    <property type="match status" value="1"/>
</dbReference>
<dbReference type="GO" id="GO:0008658">
    <property type="term" value="F:penicillin binding"/>
    <property type="evidence" value="ECO:0007669"/>
    <property type="project" value="InterPro"/>
</dbReference>
<dbReference type="Gene3D" id="3.30.450.330">
    <property type="match status" value="1"/>
</dbReference>
<feature type="transmembrane region" description="Helical" evidence="5">
    <location>
        <begin position="39"/>
        <end position="58"/>
    </location>
</feature>
<dbReference type="InterPro" id="IPR001460">
    <property type="entry name" value="PCN-bd_Tpept"/>
</dbReference>
<dbReference type="Gene3D" id="3.90.1310.10">
    <property type="entry name" value="Penicillin-binding protein 2a (Domain 2)"/>
    <property type="match status" value="1"/>
</dbReference>
<protein>
    <submittedName>
        <fullName evidence="8">Penicillin-binding protein 2</fullName>
    </submittedName>
</protein>
<keyword evidence="9" id="KW-1185">Reference proteome</keyword>
<reference evidence="8 9" key="2">
    <citation type="submission" date="2019-09" db="EMBL/GenBank/DDBJ databases">
        <authorList>
            <person name="Jin C."/>
        </authorList>
    </citation>
    <scope>NUCLEOTIDE SEQUENCE [LARGE SCALE GENOMIC DNA]</scope>
    <source>
        <strain evidence="8 9">AN110305</strain>
    </source>
</reference>
<keyword evidence="3 5" id="KW-0472">Membrane</keyword>
<dbReference type="EMBL" id="VUOB01000041">
    <property type="protein sequence ID" value="KAA2258645.1"/>
    <property type="molecule type" value="Genomic_DNA"/>
</dbReference>
<evidence type="ECO:0000313" key="8">
    <source>
        <dbReference type="EMBL" id="KAA2258645.1"/>
    </source>
</evidence>
<reference evidence="8 9" key="1">
    <citation type="submission" date="2019-09" db="EMBL/GenBank/DDBJ databases">
        <title>Goodfellowia gen. nov., a new genus of the Pseudonocardineae related to Actinoalloteichus, containing Goodfellowia coeruleoviolacea gen. nov., comb. nov. gen. nov., comb. nov.</title>
        <authorList>
            <person name="Labeda D."/>
        </authorList>
    </citation>
    <scope>NUCLEOTIDE SEQUENCE [LARGE SCALE GENOMIC DNA]</scope>
    <source>
        <strain evidence="8 9">AN110305</strain>
    </source>
</reference>
<comment type="subcellular location">
    <subcellularLocation>
        <location evidence="1">Membrane</location>
    </subcellularLocation>
</comment>
<dbReference type="RefSeq" id="WP_149851642.1">
    <property type="nucleotide sequence ID" value="NZ_VUOB01000041.1"/>
</dbReference>
<dbReference type="Pfam" id="PF00905">
    <property type="entry name" value="Transpeptidase"/>
    <property type="match status" value="1"/>
</dbReference>
<dbReference type="InterPro" id="IPR012338">
    <property type="entry name" value="Beta-lactam/transpept-like"/>
</dbReference>
<evidence type="ECO:0000259" key="6">
    <source>
        <dbReference type="Pfam" id="PF00905"/>
    </source>
</evidence>
<sequence length="642" mass="68132">MQRAGSGRPGRRPLSVRGARQTRRRPTGNHKVRIGVGRLLMVAALIAAGVKLVVVQGFEADALAARAESQRTTPQPIPAARGAILDRNNRQLAFSVESRVLYVIPSQLKKNWDDLVGKHQQPAGATFESMTADMAAFVHKVIGDESYGEKLDEPKMLEKLRSGDPYAELVQNVDPAKARVITEKWGGEIGADPRAVRLYPNGDLASNIIGAANWRKETKPPATHGILGLENSEDNTLAGRNGRRVVDTALGKDGVVIPGTERDLDPATPGSSLQLTIDTDTQYEAQRLLTDYKNRSGAKSASMVVMDARTSEIYALVNDKTYDPSNFGEASEDQRNNIAVTSPFEPGSVNKIVTASAAIEDGVVKPDTVIRVPGSIPVADVTVRDAWPHGPVDMTFTGVLAKSSNVGTLLTAQKVGEDKFAAMLNKFGLGQSTGSGLPGEAAGIVPPQGQWSGSTFGNLPIGQGLTMNLLQMAGMYQTIANDGLRVPPKIIRSEVGPDGTSKEPQRPDSVRVVSPETAKTVRDMLRATMQKVPTDPNQNGTGSSAALPGYQIAGKTGTAQTVDPACGCYSNSSYNITFAGILPADSPRFVVGIALLNTAPLPGNPASVSAAPLFHQVASYLTQRYQIPLSNPAEVPPATLMP</sequence>
<evidence type="ECO:0000256" key="3">
    <source>
        <dbReference type="ARBA" id="ARBA00023136"/>
    </source>
</evidence>
<evidence type="ECO:0000313" key="9">
    <source>
        <dbReference type="Proteomes" id="UP000323454"/>
    </source>
</evidence>
<accession>A0A5B2X627</accession>
<keyword evidence="5" id="KW-0812">Transmembrane</keyword>
<feature type="domain" description="Penicillin-binding protein dimerisation" evidence="7">
    <location>
        <begin position="76"/>
        <end position="248"/>
    </location>
</feature>
<feature type="region of interest" description="Disordered" evidence="4">
    <location>
        <begin position="1"/>
        <end position="29"/>
    </location>
</feature>
<dbReference type="Pfam" id="PF03717">
    <property type="entry name" value="PBP_dimer"/>
    <property type="match status" value="1"/>
</dbReference>
<feature type="region of interest" description="Disordered" evidence="4">
    <location>
        <begin position="491"/>
        <end position="512"/>
    </location>
</feature>
<comment type="caution">
    <text evidence="8">The sequence shown here is derived from an EMBL/GenBank/DDBJ whole genome shotgun (WGS) entry which is preliminary data.</text>
</comment>
<dbReference type="InterPro" id="IPR050515">
    <property type="entry name" value="Beta-lactam/transpept"/>
</dbReference>
<evidence type="ECO:0000256" key="2">
    <source>
        <dbReference type="ARBA" id="ARBA00007171"/>
    </source>
</evidence>
<dbReference type="SUPFAM" id="SSF56601">
    <property type="entry name" value="beta-lactamase/transpeptidase-like"/>
    <property type="match status" value="1"/>
</dbReference>
<evidence type="ECO:0000259" key="7">
    <source>
        <dbReference type="Pfam" id="PF03717"/>
    </source>
</evidence>
<organism evidence="8 9">
    <name type="scientific">Solihabitans fulvus</name>
    <dbReference type="NCBI Taxonomy" id="1892852"/>
    <lineage>
        <taxon>Bacteria</taxon>
        <taxon>Bacillati</taxon>
        <taxon>Actinomycetota</taxon>
        <taxon>Actinomycetes</taxon>
        <taxon>Pseudonocardiales</taxon>
        <taxon>Pseudonocardiaceae</taxon>
        <taxon>Solihabitans</taxon>
    </lineage>
</organism>
<feature type="compositionally biased region" description="Basic residues" evidence="4">
    <location>
        <begin position="20"/>
        <end position="29"/>
    </location>
</feature>
<gene>
    <name evidence="8" type="ORF">F0L68_22655</name>
</gene>
<dbReference type="Gene3D" id="3.40.710.10">
    <property type="entry name" value="DD-peptidase/beta-lactamase superfamily"/>
    <property type="match status" value="1"/>
</dbReference>
<dbReference type="PANTHER" id="PTHR30627:SF1">
    <property type="entry name" value="PEPTIDOGLYCAN D,D-TRANSPEPTIDASE FTSI"/>
    <property type="match status" value="1"/>
</dbReference>
<evidence type="ECO:0000256" key="4">
    <source>
        <dbReference type="SAM" id="MobiDB-lite"/>
    </source>
</evidence>
<dbReference type="GO" id="GO:0005886">
    <property type="term" value="C:plasma membrane"/>
    <property type="evidence" value="ECO:0007669"/>
    <property type="project" value="TreeGrafter"/>
</dbReference>